<sequence length="658" mass="76341">MKQFLTDFRLPLYFMISLIYMEFVFRIGTADSFTFKNFCMASLFLIPISLVFYMISNSFRPKANFILSIILLSAVGFLYASQFIYYQFFRTYYSLYSAVNANQVLGFWRDILHYIFQYSLWIFLLLLPVIAIVLRRKHISFKSMKIQYKGILVMAIFLIQATALSVIYISGREQHSAYDLYFQSHFPALSVEKLGVITTMRIDLQRQLFGFSTAAKEPDSDIPLPSEELADTERETSEEDDREDENKRPLNIMDINFDELIENETDPVVKNMHEYFSQVQPTAQNEYTGKYEGYNFILITAESFSPFAIHKEVTPTLYKMAHEGFRFTNFYTPLWEVSTSDGEYVACTSLIPKSGVWSFQESADNALPFAMGNQLKKLGYKTVAYHNHTYTYYRRDLSHPNMGYEYKGLGNGLDVQETWPESDLEMMQKTIPEYIDEKPFHAYYMTVSGHMQYSFTGNTIAYKNRHVVKDLPLSDQAKAYLATQVELDRALAYLLEQLEKAGIADRTLIAISSDHYPYGLDDQTMNELAGHQVEENFELYQNSFILYTSDMEPVTIDKPASSLDIIPTLSNLLGLKYDSRLLMGRDIFSDSPPLVIFRNKSFITEKGFYNAMTGEFTPSGGEDVDEEYIEQIKNMVERKFYYSVKILEKDYYRKVFGD</sequence>
<dbReference type="SUPFAM" id="SSF53649">
    <property type="entry name" value="Alkaline phosphatase-like"/>
    <property type="match status" value="1"/>
</dbReference>
<evidence type="ECO:0000256" key="7">
    <source>
        <dbReference type="SAM" id="MobiDB-lite"/>
    </source>
</evidence>
<dbReference type="InterPro" id="IPR017850">
    <property type="entry name" value="Alkaline_phosphatase_core_sf"/>
</dbReference>
<evidence type="ECO:0000259" key="9">
    <source>
        <dbReference type="Pfam" id="PF00884"/>
    </source>
</evidence>
<comment type="pathway">
    <text evidence="2">Cell wall biogenesis; lipoteichoic acid biosynthesis.</text>
</comment>
<feature type="transmembrane region" description="Helical" evidence="8">
    <location>
        <begin position="12"/>
        <end position="29"/>
    </location>
</feature>
<comment type="subcellular location">
    <subcellularLocation>
        <location evidence="1">Cell membrane</location>
        <topology evidence="1">Multi-pass membrane protein</topology>
    </subcellularLocation>
</comment>
<dbReference type="EMBL" id="SMAN01000020">
    <property type="protein sequence ID" value="TCT18936.1"/>
    <property type="molecule type" value="Genomic_DNA"/>
</dbReference>
<feature type="transmembrane region" description="Helical" evidence="8">
    <location>
        <begin position="146"/>
        <end position="169"/>
    </location>
</feature>
<dbReference type="GO" id="GO:0005886">
    <property type="term" value="C:plasma membrane"/>
    <property type="evidence" value="ECO:0007669"/>
    <property type="project" value="UniProtKB-SubCell"/>
</dbReference>
<keyword evidence="3" id="KW-1003">Cell membrane</keyword>
<protein>
    <submittedName>
        <fullName evidence="10">Phosphoglycerol transferase MdoB-like AlkP superfamily enzyme</fullName>
    </submittedName>
</protein>
<dbReference type="InterPro" id="IPR000917">
    <property type="entry name" value="Sulfatase_N"/>
</dbReference>
<dbReference type="Gene3D" id="3.30.1120.170">
    <property type="match status" value="1"/>
</dbReference>
<proteinExistence type="predicted"/>
<gene>
    <name evidence="10" type="ORF">EDD68_12044</name>
</gene>
<evidence type="ECO:0000256" key="6">
    <source>
        <dbReference type="ARBA" id="ARBA00023136"/>
    </source>
</evidence>
<evidence type="ECO:0000256" key="2">
    <source>
        <dbReference type="ARBA" id="ARBA00004936"/>
    </source>
</evidence>
<dbReference type="OrthoDB" id="5901192at2"/>
<dbReference type="PANTHER" id="PTHR47371">
    <property type="entry name" value="LIPOTEICHOIC ACID SYNTHASE"/>
    <property type="match status" value="1"/>
</dbReference>
<keyword evidence="6 8" id="KW-0472">Membrane</keyword>
<dbReference type="Gene3D" id="3.40.720.10">
    <property type="entry name" value="Alkaline Phosphatase, subunit A"/>
    <property type="match status" value="1"/>
</dbReference>
<evidence type="ECO:0000313" key="10">
    <source>
        <dbReference type="EMBL" id="TCT18936.1"/>
    </source>
</evidence>
<dbReference type="InterPro" id="IPR050448">
    <property type="entry name" value="OpgB/LTA_synthase_biosynth"/>
</dbReference>
<feature type="transmembrane region" description="Helical" evidence="8">
    <location>
        <begin position="115"/>
        <end position="134"/>
    </location>
</feature>
<evidence type="ECO:0000256" key="8">
    <source>
        <dbReference type="SAM" id="Phobius"/>
    </source>
</evidence>
<reference evidence="10 11" key="1">
    <citation type="submission" date="2019-03" db="EMBL/GenBank/DDBJ databases">
        <title>Genomic Encyclopedia of Type Strains, Phase IV (KMG-IV): sequencing the most valuable type-strain genomes for metagenomic binning, comparative biology and taxonomic classification.</title>
        <authorList>
            <person name="Goeker M."/>
        </authorList>
    </citation>
    <scope>NUCLEOTIDE SEQUENCE [LARGE SCALE GENOMIC DNA]</scope>
    <source>
        <strain evidence="10 11">DSM 25894</strain>
    </source>
</reference>
<dbReference type="AlphaFoldDB" id="A0A4R3MTY9"/>
<evidence type="ECO:0000256" key="4">
    <source>
        <dbReference type="ARBA" id="ARBA00022692"/>
    </source>
</evidence>
<keyword evidence="4 8" id="KW-0812">Transmembrane</keyword>
<accession>A0A4R3MTY9</accession>
<keyword evidence="10" id="KW-0808">Transferase</keyword>
<feature type="transmembrane region" description="Helical" evidence="8">
    <location>
        <begin position="65"/>
        <end position="86"/>
    </location>
</feature>
<dbReference type="PANTHER" id="PTHR47371:SF3">
    <property type="entry name" value="PHOSPHOGLYCEROL TRANSFERASE I"/>
    <property type="match status" value="1"/>
</dbReference>
<evidence type="ECO:0000256" key="5">
    <source>
        <dbReference type="ARBA" id="ARBA00022989"/>
    </source>
</evidence>
<dbReference type="Pfam" id="PF00884">
    <property type="entry name" value="Sulfatase"/>
    <property type="match status" value="1"/>
</dbReference>
<name>A0A4R3MTY9_9BACI</name>
<feature type="domain" description="Sulfatase N-terminal" evidence="9">
    <location>
        <begin position="295"/>
        <end position="574"/>
    </location>
</feature>
<evidence type="ECO:0000256" key="3">
    <source>
        <dbReference type="ARBA" id="ARBA00022475"/>
    </source>
</evidence>
<feature type="region of interest" description="Disordered" evidence="7">
    <location>
        <begin position="215"/>
        <end position="249"/>
    </location>
</feature>
<keyword evidence="5 8" id="KW-1133">Transmembrane helix</keyword>
<dbReference type="GO" id="GO:0016740">
    <property type="term" value="F:transferase activity"/>
    <property type="evidence" value="ECO:0007669"/>
    <property type="project" value="UniProtKB-KW"/>
</dbReference>
<comment type="caution">
    <text evidence="10">The sequence shown here is derived from an EMBL/GenBank/DDBJ whole genome shotgun (WGS) entry which is preliminary data.</text>
</comment>
<keyword evidence="11" id="KW-1185">Reference proteome</keyword>
<evidence type="ECO:0000256" key="1">
    <source>
        <dbReference type="ARBA" id="ARBA00004651"/>
    </source>
</evidence>
<dbReference type="CDD" id="cd16015">
    <property type="entry name" value="LTA_synthase"/>
    <property type="match status" value="1"/>
</dbReference>
<dbReference type="Proteomes" id="UP000294650">
    <property type="component" value="Unassembled WGS sequence"/>
</dbReference>
<organism evidence="10 11">
    <name type="scientific">Melghiribacillus thermohalophilus</name>
    <dbReference type="NCBI Taxonomy" id="1324956"/>
    <lineage>
        <taxon>Bacteria</taxon>
        <taxon>Bacillati</taxon>
        <taxon>Bacillota</taxon>
        <taxon>Bacilli</taxon>
        <taxon>Bacillales</taxon>
        <taxon>Bacillaceae</taxon>
        <taxon>Melghiribacillus</taxon>
    </lineage>
</organism>
<evidence type="ECO:0000313" key="11">
    <source>
        <dbReference type="Proteomes" id="UP000294650"/>
    </source>
</evidence>
<feature type="transmembrane region" description="Helical" evidence="8">
    <location>
        <begin position="35"/>
        <end position="53"/>
    </location>
</feature>